<feature type="domain" description="PX" evidence="10">
    <location>
        <begin position="317"/>
        <end position="454"/>
    </location>
</feature>
<keyword evidence="4 7" id="KW-0378">Hydrolase</keyword>
<dbReference type="InterPro" id="IPR001683">
    <property type="entry name" value="PX_dom"/>
</dbReference>
<dbReference type="EMBL" id="MCGT01000026">
    <property type="protein sequence ID" value="ORX49426.1"/>
    <property type="molecule type" value="Genomic_DNA"/>
</dbReference>
<evidence type="ECO:0000256" key="3">
    <source>
        <dbReference type="ARBA" id="ARBA00022737"/>
    </source>
</evidence>
<evidence type="ECO:0000313" key="12">
    <source>
        <dbReference type="Proteomes" id="UP000242146"/>
    </source>
</evidence>
<dbReference type="PIRSF" id="PIRSF009376">
    <property type="entry name" value="Phospholipase_D_euk"/>
    <property type="match status" value="1"/>
</dbReference>
<comment type="catalytic activity">
    <reaction evidence="1 7">
        <text>a 1,2-diacyl-sn-glycero-3-phosphocholine + H2O = a 1,2-diacyl-sn-glycero-3-phosphate + choline + H(+)</text>
        <dbReference type="Rhea" id="RHEA:14445"/>
        <dbReference type="ChEBI" id="CHEBI:15354"/>
        <dbReference type="ChEBI" id="CHEBI:15377"/>
        <dbReference type="ChEBI" id="CHEBI:15378"/>
        <dbReference type="ChEBI" id="CHEBI:57643"/>
        <dbReference type="ChEBI" id="CHEBI:58608"/>
        <dbReference type="EC" id="3.1.4.4"/>
    </reaction>
</comment>
<evidence type="ECO:0000256" key="2">
    <source>
        <dbReference type="ARBA" id="ARBA00008664"/>
    </source>
</evidence>
<dbReference type="GO" id="GO:0004630">
    <property type="term" value="F:phospholipase D activity"/>
    <property type="evidence" value="ECO:0007669"/>
    <property type="project" value="UniProtKB-UniRule"/>
</dbReference>
<dbReference type="EC" id="3.1.4.4" evidence="7"/>
<accession>A0A1X2GAV0</accession>
<feature type="compositionally biased region" description="Polar residues" evidence="8">
    <location>
        <begin position="175"/>
        <end position="215"/>
    </location>
</feature>
<dbReference type="STRING" id="101127.A0A1X2GAV0"/>
<keyword evidence="12" id="KW-1185">Reference proteome</keyword>
<feature type="region of interest" description="Disordered" evidence="8">
    <location>
        <begin position="131"/>
        <end position="248"/>
    </location>
</feature>
<proteinExistence type="inferred from homology"/>
<dbReference type="SUPFAM" id="SSF50729">
    <property type="entry name" value="PH domain-like"/>
    <property type="match status" value="1"/>
</dbReference>
<evidence type="ECO:0000259" key="9">
    <source>
        <dbReference type="PROSITE" id="PS50035"/>
    </source>
</evidence>
<dbReference type="InterPro" id="IPR016555">
    <property type="entry name" value="PLipase_D_euk"/>
</dbReference>
<organism evidence="11 12">
    <name type="scientific">Hesseltinella vesiculosa</name>
    <dbReference type="NCBI Taxonomy" id="101127"/>
    <lineage>
        <taxon>Eukaryota</taxon>
        <taxon>Fungi</taxon>
        <taxon>Fungi incertae sedis</taxon>
        <taxon>Mucoromycota</taxon>
        <taxon>Mucoromycotina</taxon>
        <taxon>Mucoromycetes</taxon>
        <taxon>Mucorales</taxon>
        <taxon>Cunninghamellaceae</taxon>
        <taxon>Hesseltinella</taxon>
    </lineage>
</organism>
<dbReference type="CDD" id="cd09141">
    <property type="entry name" value="PLDc_vPLD1_2_yPLD_like_2"/>
    <property type="match status" value="1"/>
</dbReference>
<keyword evidence="6" id="KW-0443">Lipid metabolism</keyword>
<dbReference type="Proteomes" id="UP000242146">
    <property type="component" value="Unassembled WGS sequence"/>
</dbReference>
<feature type="compositionally biased region" description="Pro residues" evidence="8">
    <location>
        <begin position="1126"/>
        <end position="1142"/>
    </location>
</feature>
<dbReference type="Pfam" id="PF00614">
    <property type="entry name" value="PLDc"/>
    <property type="match status" value="1"/>
</dbReference>
<reference evidence="11 12" key="1">
    <citation type="submission" date="2016-07" db="EMBL/GenBank/DDBJ databases">
        <title>Pervasive Adenine N6-methylation of Active Genes in Fungi.</title>
        <authorList>
            <consortium name="DOE Joint Genome Institute"/>
            <person name="Mondo S.J."/>
            <person name="Dannebaum R.O."/>
            <person name="Kuo R.C."/>
            <person name="Labutti K."/>
            <person name="Haridas S."/>
            <person name="Kuo A."/>
            <person name="Salamov A."/>
            <person name="Ahrendt S.R."/>
            <person name="Lipzen A."/>
            <person name="Sullivan W."/>
            <person name="Andreopoulos W.B."/>
            <person name="Clum A."/>
            <person name="Lindquist E."/>
            <person name="Daum C."/>
            <person name="Ramamoorthy G.K."/>
            <person name="Gryganskyi A."/>
            <person name="Culley D."/>
            <person name="Magnuson J.K."/>
            <person name="James T.Y."/>
            <person name="O'Malley M.A."/>
            <person name="Stajich J.E."/>
            <person name="Spatafora J.W."/>
            <person name="Visel A."/>
            <person name="Grigoriev I.V."/>
        </authorList>
    </citation>
    <scope>NUCLEOTIDE SEQUENCE [LARGE SCALE GENOMIC DNA]</scope>
    <source>
        <strain evidence="11 12">NRRL 3301</strain>
    </source>
</reference>
<feature type="region of interest" description="Disordered" evidence="8">
    <location>
        <begin position="1121"/>
        <end position="1156"/>
    </location>
</feature>
<dbReference type="Gene3D" id="3.30.870.10">
    <property type="entry name" value="Endonuclease Chain A"/>
    <property type="match status" value="2"/>
</dbReference>
<dbReference type="InterPro" id="IPR025202">
    <property type="entry name" value="PLD-like_dom"/>
</dbReference>
<name>A0A1X2GAV0_9FUNG</name>
<dbReference type="Gene3D" id="3.30.1520.10">
    <property type="entry name" value="Phox-like domain"/>
    <property type="match status" value="1"/>
</dbReference>
<dbReference type="CDD" id="cd09138">
    <property type="entry name" value="PLDc_vPLD1_2_yPLD_like_1"/>
    <property type="match status" value="1"/>
</dbReference>
<gene>
    <name evidence="11" type="ORF">DM01DRAFT_1409414</name>
</gene>
<evidence type="ECO:0000256" key="4">
    <source>
        <dbReference type="ARBA" id="ARBA00022801"/>
    </source>
</evidence>
<dbReference type="OrthoDB" id="14911at2759"/>
<comment type="similarity">
    <text evidence="2 7">Belongs to the phospholipase D family.</text>
</comment>
<sequence>MSNPIGEAVGYYTQKYEKQKHQQQQQQENDDTQEQHHVWHHFRPRSSRQNSIDELVSPTVPTPPQHQQRNDHQDDTHVAFSARSQWKKAMGKLHAAREDSLPRLPLLRRQTSNGSLGFRDLELAMVENRYGQVPPTSREEDEELTLPTLGELENLPDQRLDDDPSASGFSLPPTGATSSPAENKSSWRFSDESSTSQQLQPESLDPSQHATSPASNFFAHPFSSPPMESKDAPRPPEPVHDPATSSHRLDMRARMHWGKTMDKIRLISNLKKPTPRHTSTVTDAASMLAPFCQALYEPLSIATIKDAHGRKPPPVLLQFLQVDITDSVLETQGINQWVFRIELQYGDVKWVIRRKITDFVALHYTMKFKASVQDSAPAPPPFPNQLQSWINSAMETLRGEDIGSQESDGGKERKEIALQRRQQLTTYLRELLKRCHLTVSYDVCEFLEISAISIVQDMGWKGKECYLENRFNFVTPRICHFKPHLWQKEWVILRDSYLAFCSDIGSTAPTDVVLLDKNLRIGKKKNGLFRRYHHHIVLENQFRRIEIKGSKRQVEEWRDSIQKVQDESPWVKNHRFGSFAPIRHHSKVKWFVDAENYYNSVAEAILSARTEIYICDWWLSPELYLRRPPEKNRDFRLDRLLQRKAKEGVMIYIVIYKEMSLALTINSAHTKLWLQNLHPNIIVQRHPDHRSIDNNVLFWSHHEKIVVVDNKLAFIGGLDLCWGRYDSSNHDVIDAPAEGVDYEIFPGQDYSNPRVKDFQNVADYTQTLVDRKVTPRMPWHDAGIGVVGPIARDIARHFVQRWNFLKASKGMHRTYMPFLMPKGEFVAARDESHFKGTCRTQLLRSSAEWSSGIQREHSIYNAYMECISKAKHYIYIENQFFVSATTTDKVLRNKIAQAIVERIKKAHRKKENFKIYVVMPLIPAFEGDLASSEASAARTVMHFQYVSISRGGNSVLEKLREAGINPDDYIGFYSLRNWAKNKPRSRREKLPKDSALAGLDEVINSDTGSNSSATTDPLQRTQSSDEDDRQYYVSELIYIHDKLMIVDDRFVLIGSANINDRSQLGNRDSEIAMLIEDTKLVPSIMNGKPYNASKLALTMRLHLMKEHLGLLNFDEWDKVIPKPNEPDTPPSLPASPDLPSPEPARGRGRARTVTADDMMNFERTLPQQVLDDDGSPKLSGHSSIAQDVPLDYQALDPASDHFQQTIWNQSARTNTLVYRDLFRCVPDDTVHTFEQHRQFLPRVPHGHVADTALSEQDILQRLKKVRGHLVQFPTDYLKDENMLGSLIRETVTPMVIFT</sequence>
<evidence type="ECO:0000256" key="6">
    <source>
        <dbReference type="ARBA" id="ARBA00023098"/>
    </source>
</evidence>
<evidence type="ECO:0000256" key="1">
    <source>
        <dbReference type="ARBA" id="ARBA00000798"/>
    </source>
</evidence>
<evidence type="ECO:0000256" key="8">
    <source>
        <dbReference type="SAM" id="MobiDB-lite"/>
    </source>
</evidence>
<protein>
    <recommendedName>
        <fullName evidence="7">Phospholipase</fullName>
        <ecNumber evidence="7">3.1.4.4</ecNumber>
    </recommendedName>
</protein>
<dbReference type="SUPFAM" id="SSF64268">
    <property type="entry name" value="PX domain"/>
    <property type="match status" value="1"/>
</dbReference>
<evidence type="ECO:0000256" key="5">
    <source>
        <dbReference type="ARBA" id="ARBA00022963"/>
    </source>
</evidence>
<dbReference type="Pfam" id="PF13091">
    <property type="entry name" value="PLDc_2"/>
    <property type="match status" value="1"/>
</dbReference>
<feature type="compositionally biased region" description="Basic and acidic residues" evidence="8">
    <location>
        <begin position="228"/>
        <end position="240"/>
    </location>
</feature>
<feature type="compositionally biased region" description="Polar residues" evidence="8">
    <location>
        <begin position="1004"/>
        <end position="1022"/>
    </location>
</feature>
<feature type="region of interest" description="Disordered" evidence="8">
    <location>
        <begin position="1"/>
        <end position="80"/>
    </location>
</feature>
<keyword evidence="5 7" id="KW-0442">Lipid degradation</keyword>
<feature type="domain" description="PLD phosphodiesterase" evidence="9">
    <location>
        <begin position="1035"/>
        <end position="1062"/>
    </location>
</feature>
<dbReference type="SUPFAM" id="SSF56024">
    <property type="entry name" value="Phospholipase D/nuclease"/>
    <property type="match status" value="2"/>
</dbReference>
<dbReference type="SMART" id="SM00155">
    <property type="entry name" value="PLDc"/>
    <property type="match status" value="2"/>
</dbReference>
<evidence type="ECO:0000259" key="10">
    <source>
        <dbReference type="PROSITE" id="PS50195"/>
    </source>
</evidence>
<comment type="caution">
    <text evidence="11">The sequence shown here is derived from an EMBL/GenBank/DDBJ whole genome shotgun (WGS) entry which is preliminary data.</text>
</comment>
<dbReference type="InterPro" id="IPR015679">
    <property type="entry name" value="PLipase_D_fam"/>
</dbReference>
<dbReference type="PROSITE" id="PS50195">
    <property type="entry name" value="PX"/>
    <property type="match status" value="1"/>
</dbReference>
<dbReference type="PANTHER" id="PTHR18896">
    <property type="entry name" value="PHOSPHOLIPASE D"/>
    <property type="match status" value="1"/>
</dbReference>
<dbReference type="GO" id="GO:0009395">
    <property type="term" value="P:phospholipid catabolic process"/>
    <property type="evidence" value="ECO:0007669"/>
    <property type="project" value="TreeGrafter"/>
</dbReference>
<dbReference type="PROSITE" id="PS50035">
    <property type="entry name" value="PLD"/>
    <property type="match status" value="2"/>
</dbReference>
<dbReference type="GO" id="GO:0035091">
    <property type="term" value="F:phosphatidylinositol binding"/>
    <property type="evidence" value="ECO:0007669"/>
    <property type="project" value="InterPro"/>
</dbReference>
<dbReference type="CDD" id="cd01254">
    <property type="entry name" value="PH_PLD"/>
    <property type="match status" value="1"/>
</dbReference>
<dbReference type="InterPro" id="IPR036871">
    <property type="entry name" value="PX_dom_sf"/>
</dbReference>
<feature type="compositionally biased region" description="Low complexity" evidence="8">
    <location>
        <begin position="145"/>
        <end position="155"/>
    </location>
</feature>
<dbReference type="GO" id="GO:0006654">
    <property type="term" value="P:phosphatidic acid biosynthetic process"/>
    <property type="evidence" value="ECO:0007669"/>
    <property type="project" value="InterPro"/>
</dbReference>
<feature type="domain" description="PLD phosphodiesterase" evidence="9">
    <location>
        <begin position="697"/>
        <end position="724"/>
    </location>
</feature>
<dbReference type="InterPro" id="IPR001736">
    <property type="entry name" value="PLipase_D/transphosphatidylase"/>
</dbReference>
<keyword evidence="3" id="KW-0677">Repeat</keyword>
<dbReference type="PANTHER" id="PTHR18896:SF76">
    <property type="entry name" value="PHOSPHOLIPASE"/>
    <property type="match status" value="1"/>
</dbReference>
<feature type="region of interest" description="Disordered" evidence="8">
    <location>
        <begin position="1001"/>
        <end position="1026"/>
    </location>
</feature>
<dbReference type="GO" id="GO:0035556">
    <property type="term" value="P:intracellular signal transduction"/>
    <property type="evidence" value="ECO:0007669"/>
    <property type="project" value="InterPro"/>
</dbReference>
<dbReference type="Pfam" id="PF00787">
    <property type="entry name" value="PX"/>
    <property type="match status" value="1"/>
</dbReference>
<evidence type="ECO:0000313" key="11">
    <source>
        <dbReference type="EMBL" id="ORX49426.1"/>
    </source>
</evidence>
<evidence type="ECO:0000256" key="7">
    <source>
        <dbReference type="PIRNR" id="PIRNR009376"/>
    </source>
</evidence>
<feature type="compositionally biased region" description="Basic and acidic residues" evidence="8">
    <location>
        <begin position="68"/>
        <end position="77"/>
    </location>
</feature>